<accession>A0AAD5XPJ4</accession>
<protein>
    <submittedName>
        <fullName evidence="1">Uncharacterized protein</fullName>
    </submittedName>
</protein>
<reference evidence="1" key="1">
    <citation type="submission" date="2020-05" db="EMBL/GenBank/DDBJ databases">
        <title>Phylogenomic resolution of chytrid fungi.</title>
        <authorList>
            <person name="Stajich J.E."/>
            <person name="Amses K."/>
            <person name="Simmons R."/>
            <person name="Seto K."/>
            <person name="Myers J."/>
            <person name="Bonds A."/>
            <person name="Quandt C.A."/>
            <person name="Barry K."/>
            <person name="Liu P."/>
            <person name="Grigoriev I."/>
            <person name="Longcore J.E."/>
            <person name="James T.Y."/>
        </authorList>
    </citation>
    <scope>NUCLEOTIDE SEQUENCE</scope>
    <source>
        <strain evidence="1">JEL0379</strain>
    </source>
</reference>
<evidence type="ECO:0000313" key="2">
    <source>
        <dbReference type="Proteomes" id="UP001212152"/>
    </source>
</evidence>
<dbReference type="SUPFAM" id="SSF143410">
    <property type="entry name" value="DOPA-like"/>
    <property type="match status" value="1"/>
</dbReference>
<dbReference type="Gene3D" id="3.30.70.1240">
    <property type="entry name" value="DOPA-like domains"/>
    <property type="match status" value="1"/>
</dbReference>
<dbReference type="PANTHER" id="PTHR36423:SF2">
    <property type="entry name" value="AFR070WP"/>
    <property type="match status" value="1"/>
</dbReference>
<sequence length="152" mass="17431">MTQAVPATRPAAADSEIKEWHFHTYFLQNNQQSQAAATNIYNSLNNHLANKDFIAVPLQTVNQGPIGPHLIGSFETWCPKEYFHTVYEWFLLNRAGLSILIHPLTREEVRDHSERAVWMGTPLPLDLTKLSPLLDKVPLQYPEYKLGYSRET</sequence>
<dbReference type="InterPro" id="IPR014980">
    <property type="entry name" value="DOPA_dioxygen"/>
</dbReference>
<dbReference type="Pfam" id="PF08883">
    <property type="entry name" value="DOPA_dioxygen"/>
    <property type="match status" value="1"/>
</dbReference>
<dbReference type="PANTHER" id="PTHR36423">
    <property type="entry name" value="AFR070WP"/>
    <property type="match status" value="1"/>
</dbReference>
<organism evidence="1 2">
    <name type="scientific">Geranomyces variabilis</name>
    <dbReference type="NCBI Taxonomy" id="109894"/>
    <lineage>
        <taxon>Eukaryota</taxon>
        <taxon>Fungi</taxon>
        <taxon>Fungi incertae sedis</taxon>
        <taxon>Chytridiomycota</taxon>
        <taxon>Chytridiomycota incertae sedis</taxon>
        <taxon>Chytridiomycetes</taxon>
        <taxon>Spizellomycetales</taxon>
        <taxon>Powellomycetaceae</taxon>
        <taxon>Geranomyces</taxon>
    </lineage>
</organism>
<dbReference type="Proteomes" id="UP001212152">
    <property type="component" value="Unassembled WGS sequence"/>
</dbReference>
<dbReference type="InterPro" id="IPR023389">
    <property type="entry name" value="DOPA-like_sf"/>
</dbReference>
<dbReference type="EMBL" id="JADGJQ010000078">
    <property type="protein sequence ID" value="KAJ3172383.1"/>
    <property type="molecule type" value="Genomic_DNA"/>
</dbReference>
<dbReference type="AlphaFoldDB" id="A0AAD5XPJ4"/>
<name>A0AAD5XPJ4_9FUNG</name>
<proteinExistence type="predicted"/>
<gene>
    <name evidence="1" type="ORF">HDU87_007887</name>
</gene>
<keyword evidence="2" id="KW-1185">Reference proteome</keyword>
<comment type="caution">
    <text evidence="1">The sequence shown here is derived from an EMBL/GenBank/DDBJ whole genome shotgun (WGS) entry which is preliminary data.</text>
</comment>
<evidence type="ECO:0000313" key="1">
    <source>
        <dbReference type="EMBL" id="KAJ3172383.1"/>
    </source>
</evidence>